<keyword evidence="4" id="KW-1185">Reference proteome</keyword>
<evidence type="ECO:0000256" key="1">
    <source>
        <dbReference type="SAM" id="MobiDB-lite"/>
    </source>
</evidence>
<keyword evidence="2" id="KW-0472">Membrane</keyword>
<dbReference type="RefSeq" id="WP_149687755.1">
    <property type="nucleotide sequence ID" value="NZ_SDPQ02000001.1"/>
</dbReference>
<proteinExistence type="predicted"/>
<feature type="region of interest" description="Disordered" evidence="1">
    <location>
        <begin position="141"/>
        <end position="168"/>
    </location>
</feature>
<evidence type="ECO:0000313" key="4">
    <source>
        <dbReference type="Proteomes" id="UP000380867"/>
    </source>
</evidence>
<keyword evidence="2" id="KW-1133">Transmembrane helix</keyword>
<protein>
    <submittedName>
        <fullName evidence="3">DUF3093 domain-containing protein</fullName>
    </submittedName>
</protein>
<feature type="transmembrane region" description="Helical" evidence="2">
    <location>
        <begin position="35"/>
        <end position="54"/>
    </location>
</feature>
<feature type="transmembrane region" description="Helical" evidence="2">
    <location>
        <begin position="12"/>
        <end position="29"/>
    </location>
</feature>
<organism evidence="3 4">
    <name type="scientific">Aeromicrobium ginsengisoli</name>
    <dbReference type="NCBI Taxonomy" id="363867"/>
    <lineage>
        <taxon>Bacteria</taxon>
        <taxon>Bacillati</taxon>
        <taxon>Actinomycetota</taxon>
        <taxon>Actinomycetes</taxon>
        <taxon>Propionibacteriales</taxon>
        <taxon>Nocardioidaceae</taxon>
        <taxon>Aeromicrobium</taxon>
    </lineage>
</organism>
<gene>
    <name evidence="3" type="ORF">ESP70_002315</name>
</gene>
<evidence type="ECO:0000313" key="3">
    <source>
        <dbReference type="EMBL" id="KAA1399619.1"/>
    </source>
</evidence>
<keyword evidence="2" id="KW-0812">Transmembrane</keyword>
<dbReference type="InterPro" id="IPR021443">
    <property type="entry name" value="DUF3093"/>
</dbReference>
<reference evidence="3" key="1">
    <citation type="submission" date="2019-09" db="EMBL/GenBank/DDBJ databases">
        <authorList>
            <person name="Li J."/>
        </authorList>
    </citation>
    <scope>NUCLEOTIDE SEQUENCE [LARGE SCALE GENOMIC DNA]</scope>
    <source>
        <strain evidence="3">JCM 14732</strain>
    </source>
</reference>
<evidence type="ECO:0000256" key="2">
    <source>
        <dbReference type="SAM" id="Phobius"/>
    </source>
</evidence>
<dbReference type="OrthoDB" id="3217020at2"/>
<name>A0A5M4FHA4_9ACTN</name>
<dbReference type="Proteomes" id="UP000380867">
    <property type="component" value="Unassembled WGS sequence"/>
</dbReference>
<dbReference type="EMBL" id="SDPQ02000001">
    <property type="protein sequence ID" value="KAA1399619.1"/>
    <property type="molecule type" value="Genomic_DNA"/>
</dbReference>
<accession>A0A5M4FHA4</accession>
<comment type="caution">
    <text evidence="3">The sequence shown here is derived from an EMBL/GenBank/DDBJ whole genome shotgun (WGS) entry which is preliminary data.</text>
</comment>
<dbReference type="AlphaFoldDB" id="A0A5M4FHA4"/>
<sequence>MTTYRERLTAPASWWLAALVFAAAWGWIMLVATNWPIAVVTTAIVAGPGLYVVWRYGSLLIAVDADGLRVGRASIDRAHVGAVEPLHRADYRLKLGTGADARAYLVTRPYIDRGVLIPLADDSDPTPYWLVSSRRPDALAAALGHTENAPATPAYDPNGDTPRGEEEG</sequence>
<dbReference type="Pfam" id="PF11292">
    <property type="entry name" value="DUF3093"/>
    <property type="match status" value="1"/>
</dbReference>